<comment type="pathway">
    <text evidence="5">Quinol/quinone metabolism; 1,4-dihydroxy-2-naphthoate biosynthesis; 1,4-dihydroxy-2-naphthoate from chorismate: step 1/7.</text>
</comment>
<evidence type="ECO:0000256" key="2">
    <source>
        <dbReference type="ARBA" id="ARBA00005297"/>
    </source>
</evidence>
<evidence type="ECO:0000313" key="8">
    <source>
        <dbReference type="Proteomes" id="UP000276901"/>
    </source>
</evidence>
<reference evidence="7 8" key="1">
    <citation type="submission" date="2018-11" db="EMBL/GenBank/DDBJ databases">
        <title>Genomic Encyclopedia of Type Strains, Phase IV (KMG-IV): sequencing the most valuable type-strain genomes for metagenomic binning, comparative biology and taxonomic classification.</title>
        <authorList>
            <person name="Goeker M."/>
        </authorList>
    </citation>
    <scope>NUCLEOTIDE SEQUENCE [LARGE SCALE GENOMIC DNA]</scope>
    <source>
        <strain evidence="7 8">DSM 25797</strain>
    </source>
</reference>
<keyword evidence="3 5" id="KW-0460">Magnesium</keyword>
<dbReference type="InterPro" id="IPR004561">
    <property type="entry name" value="IsoChor_synthase"/>
</dbReference>
<comment type="pathway">
    <text evidence="5">Quinol/quinone metabolism; menaquinone biosynthesis.</text>
</comment>
<sequence length="424" mass="47781">MSIFAELKQQLTEKINALHCTTRWVELMAELPLASECDLLGWLKGQSHFPQSFWKNRDSDLTFATVGEAIAFEQLEDAQAFSSKTGFRLFGGLKFEGQCRLILPRLRFAKNSQKLTACLYLNGSNLAEEKAICADLLGNLNKTATLKPLENTIIQQSVACDFNRWQQNIEQAISAISQQHFRKVVMANATVLECEQDISPYDLLAASQQKNLGCYHFLWAENVADAFVGSSPERLYRRQDRQFETEALAGTAAVTQDAQETERNAQWLLQDEKNIFENQLVVDDIQHHLADCVTEFTVSTAQIKRLHNVQHLRRQIHATLKADINDAECLIRIHPTAAVAGLPRLSAVNFIQQHEPFERGWYAGTLGHFCPQEAEFCVALRSAAMMKNVITLYAGAGIVQGSEALLEWAEIERKALAILRLFKQ</sequence>
<evidence type="ECO:0000313" key="7">
    <source>
        <dbReference type="EMBL" id="RPE95746.1"/>
    </source>
</evidence>
<keyword evidence="4 5" id="KW-0413">Isomerase</keyword>
<evidence type="ECO:0000259" key="6">
    <source>
        <dbReference type="Pfam" id="PF00425"/>
    </source>
</evidence>
<feature type="active site" description="Proton acceptor" evidence="5">
    <location>
        <position position="183"/>
    </location>
</feature>
<comment type="catalytic activity">
    <reaction evidence="1 5">
        <text>chorismate = isochorismate</text>
        <dbReference type="Rhea" id="RHEA:18985"/>
        <dbReference type="ChEBI" id="CHEBI:29748"/>
        <dbReference type="ChEBI" id="CHEBI:29780"/>
        <dbReference type="EC" id="5.4.4.2"/>
    </reaction>
</comment>
<organism evidence="7 8">
    <name type="scientific">Frederiksenia canicola</name>
    <dbReference type="NCBI Taxonomy" id="123824"/>
    <lineage>
        <taxon>Bacteria</taxon>
        <taxon>Pseudomonadati</taxon>
        <taxon>Pseudomonadota</taxon>
        <taxon>Gammaproteobacteria</taxon>
        <taxon>Pasteurellales</taxon>
        <taxon>Pasteurellaceae</taxon>
        <taxon>Frederiksenia</taxon>
    </lineage>
</organism>
<dbReference type="Gene3D" id="3.60.120.10">
    <property type="entry name" value="Anthranilate synthase"/>
    <property type="match status" value="1"/>
</dbReference>
<dbReference type="EMBL" id="RKQT01000001">
    <property type="protein sequence ID" value="RPE95746.1"/>
    <property type="molecule type" value="Genomic_DNA"/>
</dbReference>
<feature type="active site" description="Proton donor" evidence="5">
    <location>
        <position position="233"/>
    </location>
</feature>
<dbReference type="Pfam" id="PF00425">
    <property type="entry name" value="Chorismate_bind"/>
    <property type="match status" value="1"/>
</dbReference>
<comment type="caution">
    <text evidence="7">The sequence shown here is derived from an EMBL/GenBank/DDBJ whole genome shotgun (WGS) entry which is preliminary data.</text>
</comment>
<dbReference type="InterPro" id="IPR015890">
    <property type="entry name" value="Chorismate_C"/>
</dbReference>
<feature type="domain" description="Chorismate-utilising enzyme C-terminal" evidence="6">
    <location>
        <begin position="162"/>
        <end position="414"/>
    </location>
</feature>
<dbReference type="HAMAP" id="MF_01935">
    <property type="entry name" value="MenF"/>
    <property type="match status" value="1"/>
</dbReference>
<comment type="similarity">
    <text evidence="2 5">Belongs to the isochorismate synthase family.</text>
</comment>
<evidence type="ECO:0000256" key="3">
    <source>
        <dbReference type="ARBA" id="ARBA00022842"/>
    </source>
</evidence>
<protein>
    <recommendedName>
        <fullName evidence="5">Isochorismate synthase MenF</fullName>
        <ecNumber evidence="5">5.4.4.2</ecNumber>
    </recommendedName>
    <alternativeName>
        <fullName evidence="5">Isochorismate mutase</fullName>
    </alternativeName>
</protein>
<evidence type="ECO:0000256" key="1">
    <source>
        <dbReference type="ARBA" id="ARBA00000799"/>
    </source>
</evidence>
<evidence type="ECO:0000256" key="4">
    <source>
        <dbReference type="ARBA" id="ARBA00023235"/>
    </source>
</evidence>
<dbReference type="InterPro" id="IPR005801">
    <property type="entry name" value="ADC_synthase"/>
</dbReference>
<gene>
    <name evidence="5" type="primary">menF</name>
    <name evidence="7" type="ORF">EDC49_0121</name>
</gene>
<proteinExistence type="inferred from homology"/>
<dbReference type="PANTHER" id="PTHR47253:SF4">
    <property type="entry name" value="ISOCHORISMATE SYNTHASE 2, CHLOROPLASTIC"/>
    <property type="match status" value="1"/>
</dbReference>
<feature type="binding site" evidence="5">
    <location>
        <position position="410"/>
    </location>
    <ligand>
        <name>Mg(2+)</name>
        <dbReference type="ChEBI" id="CHEBI:18420"/>
    </ligand>
</feature>
<dbReference type="PANTHER" id="PTHR47253">
    <property type="match status" value="1"/>
</dbReference>
<comment type="function">
    <text evidence="5">Catalyzes the conversion of chorismate to isochorismate.</text>
</comment>
<keyword evidence="5" id="KW-0479">Metal-binding</keyword>
<dbReference type="InterPro" id="IPR034681">
    <property type="entry name" value="MenF"/>
</dbReference>
<dbReference type="InterPro" id="IPR044250">
    <property type="entry name" value="MenF-like"/>
</dbReference>
<name>A0ABX9XRE9_9PAST</name>
<comment type="cofactor">
    <cofactor evidence="5">
        <name>Mg(2+)</name>
        <dbReference type="ChEBI" id="CHEBI:18420"/>
    </cofactor>
</comment>
<dbReference type="EC" id="5.4.4.2" evidence="5"/>
<keyword evidence="5" id="KW-0474">Menaquinone biosynthesis</keyword>
<keyword evidence="8" id="KW-1185">Reference proteome</keyword>
<dbReference type="RefSeq" id="WP_123955683.1">
    <property type="nucleotide sequence ID" value="NZ_RKQT01000001.1"/>
</dbReference>
<evidence type="ECO:0000256" key="5">
    <source>
        <dbReference type="HAMAP-Rule" id="MF_01935"/>
    </source>
</evidence>
<dbReference type="SUPFAM" id="SSF56322">
    <property type="entry name" value="ADC synthase"/>
    <property type="match status" value="1"/>
</dbReference>
<feature type="binding site" evidence="5">
    <location>
        <position position="277"/>
    </location>
    <ligand>
        <name>Mg(2+)</name>
        <dbReference type="ChEBI" id="CHEBI:18420"/>
    </ligand>
</feature>
<dbReference type="Proteomes" id="UP000276901">
    <property type="component" value="Unassembled WGS sequence"/>
</dbReference>
<accession>A0ABX9XRE9</accession>
<dbReference type="NCBIfam" id="TIGR00543">
    <property type="entry name" value="isochor_syn"/>
    <property type="match status" value="1"/>
</dbReference>